<dbReference type="EMBL" id="BBTG02000036">
    <property type="protein sequence ID" value="GAO15574.1"/>
    <property type="molecule type" value="Genomic_DNA"/>
</dbReference>
<dbReference type="KEGG" id="uvi:66065520"/>
<evidence type="ECO:0000256" key="1">
    <source>
        <dbReference type="ARBA" id="ARBA00004141"/>
    </source>
</evidence>
<feature type="transmembrane region" description="Helical" evidence="6">
    <location>
        <begin position="436"/>
        <end position="457"/>
    </location>
</feature>
<dbReference type="GO" id="GO:0022857">
    <property type="term" value="F:transmembrane transporter activity"/>
    <property type="evidence" value="ECO:0007669"/>
    <property type="project" value="InterPro"/>
</dbReference>
<dbReference type="FunFam" id="1.20.1250.20:FF:000013">
    <property type="entry name" value="MFS general substrate transporter"/>
    <property type="match status" value="1"/>
</dbReference>
<feature type="transmembrane region" description="Helical" evidence="6">
    <location>
        <begin position="403"/>
        <end position="424"/>
    </location>
</feature>
<dbReference type="SUPFAM" id="SSF103473">
    <property type="entry name" value="MFS general substrate transporter"/>
    <property type="match status" value="1"/>
</dbReference>
<dbReference type="PANTHER" id="PTHR43791">
    <property type="entry name" value="PERMEASE-RELATED"/>
    <property type="match status" value="1"/>
</dbReference>
<dbReference type="InterPro" id="IPR020846">
    <property type="entry name" value="MFS_dom"/>
</dbReference>
<gene>
    <name evidence="9" type="ORF">UV8b_04742</name>
    <name evidence="8" type="ORF">UVI_02050070</name>
</gene>
<proteinExistence type="predicted"/>
<dbReference type="EMBL" id="CP072756">
    <property type="protein sequence ID" value="QUC20501.1"/>
    <property type="molecule type" value="Genomic_DNA"/>
</dbReference>
<feature type="transmembrane region" description="Helical" evidence="6">
    <location>
        <begin position="373"/>
        <end position="391"/>
    </location>
</feature>
<reference evidence="8" key="1">
    <citation type="journal article" date="2016" name="Genome Announc.">
        <title>Genome Sequence of Ustilaginoidea virens IPU010, a Rice Pathogenic Fungus Causing False Smut.</title>
        <authorList>
            <person name="Kumagai T."/>
            <person name="Ishii T."/>
            <person name="Terai G."/>
            <person name="Umemura M."/>
            <person name="Machida M."/>
            <person name="Asai K."/>
        </authorList>
    </citation>
    <scope>NUCLEOTIDE SEQUENCE [LARGE SCALE GENOMIC DNA]</scope>
    <source>
        <strain evidence="8">IPU010</strain>
    </source>
</reference>
<dbReference type="Gene3D" id="1.20.1250.20">
    <property type="entry name" value="MFS general substrate transporter like domains"/>
    <property type="match status" value="2"/>
</dbReference>
<comment type="subcellular location">
    <subcellularLocation>
        <location evidence="1">Membrane</location>
        <topology evidence="1">Multi-pass membrane protein</topology>
    </subcellularLocation>
</comment>
<feature type="transmembrane region" description="Helical" evidence="6">
    <location>
        <begin position="145"/>
        <end position="165"/>
    </location>
</feature>
<evidence type="ECO:0000256" key="5">
    <source>
        <dbReference type="ARBA" id="ARBA00023136"/>
    </source>
</evidence>
<dbReference type="InterPro" id="IPR036259">
    <property type="entry name" value="MFS_trans_sf"/>
</dbReference>
<dbReference type="PANTHER" id="PTHR43791:SF92">
    <property type="entry name" value="AGL026WP"/>
    <property type="match status" value="1"/>
</dbReference>
<dbReference type="AlphaFoldDB" id="A0A063BUU1"/>
<dbReference type="HOGENOM" id="CLU_001265_0_6_1"/>
<protein>
    <recommendedName>
        <fullName evidence="7">Major facilitator superfamily (MFS) profile domain-containing protein</fullName>
    </recommendedName>
</protein>
<name>A0A063BUU1_USTVR</name>
<dbReference type="PROSITE" id="PS50850">
    <property type="entry name" value="MFS"/>
    <property type="match status" value="1"/>
</dbReference>
<dbReference type="Proteomes" id="UP000054053">
    <property type="component" value="Unassembled WGS sequence"/>
</dbReference>
<dbReference type="RefSeq" id="XP_042998174.1">
    <property type="nucleotide sequence ID" value="XM_043142240.1"/>
</dbReference>
<dbReference type="GO" id="GO:0016020">
    <property type="term" value="C:membrane"/>
    <property type="evidence" value="ECO:0007669"/>
    <property type="project" value="UniProtKB-SubCell"/>
</dbReference>
<evidence type="ECO:0000313" key="10">
    <source>
        <dbReference type="Proteomes" id="UP000027002"/>
    </source>
</evidence>
<dbReference type="FunFam" id="1.20.1250.20:FF:000057">
    <property type="entry name" value="MFS general substrate transporter"/>
    <property type="match status" value="1"/>
</dbReference>
<feature type="transmembrane region" description="Helical" evidence="6">
    <location>
        <begin position="85"/>
        <end position="108"/>
    </location>
</feature>
<feature type="transmembrane region" description="Helical" evidence="6">
    <location>
        <begin position="280"/>
        <end position="303"/>
    </location>
</feature>
<evidence type="ECO:0000256" key="3">
    <source>
        <dbReference type="ARBA" id="ARBA00022692"/>
    </source>
</evidence>
<evidence type="ECO:0000313" key="9">
    <source>
        <dbReference type="EMBL" id="QUC20501.1"/>
    </source>
</evidence>
<accession>A0A063BUU1</accession>
<reference evidence="9" key="3">
    <citation type="submission" date="2020-03" db="EMBL/GenBank/DDBJ databases">
        <title>A mixture of massive structural variations and highly conserved coding sequences in Ustilaginoidea virens genome.</title>
        <authorList>
            <person name="Zhang K."/>
            <person name="Zhao Z."/>
            <person name="Zhang Z."/>
            <person name="Li Y."/>
            <person name="Hsiang T."/>
            <person name="Sun W."/>
        </authorList>
    </citation>
    <scope>NUCLEOTIDE SEQUENCE</scope>
    <source>
        <strain evidence="9">UV-8b</strain>
    </source>
</reference>
<dbReference type="OrthoDB" id="2250022at2759"/>
<evidence type="ECO:0000313" key="8">
    <source>
        <dbReference type="EMBL" id="GAO15574.1"/>
    </source>
</evidence>
<keyword evidence="2" id="KW-0813">Transport</keyword>
<evidence type="ECO:0000256" key="2">
    <source>
        <dbReference type="ARBA" id="ARBA00022448"/>
    </source>
</evidence>
<feature type="transmembrane region" description="Helical" evidence="6">
    <location>
        <begin position="315"/>
        <end position="334"/>
    </location>
</feature>
<evidence type="ECO:0000259" key="7">
    <source>
        <dbReference type="PROSITE" id="PS50850"/>
    </source>
</evidence>
<dbReference type="InterPro" id="IPR011701">
    <property type="entry name" value="MFS"/>
</dbReference>
<evidence type="ECO:0000313" key="11">
    <source>
        <dbReference type="Proteomes" id="UP000054053"/>
    </source>
</evidence>
<keyword evidence="5 6" id="KW-0472">Membrane</keyword>
<dbReference type="GeneID" id="66065520"/>
<dbReference type="Pfam" id="PF07690">
    <property type="entry name" value="MFS_1"/>
    <property type="match status" value="1"/>
</dbReference>
<feature type="transmembrane region" description="Helical" evidence="6">
    <location>
        <begin position="115"/>
        <end position="133"/>
    </location>
</feature>
<organism evidence="8 11">
    <name type="scientific">Ustilaginoidea virens</name>
    <name type="common">Rice false smut fungus</name>
    <name type="synonym">Villosiclava virens</name>
    <dbReference type="NCBI Taxonomy" id="1159556"/>
    <lineage>
        <taxon>Eukaryota</taxon>
        <taxon>Fungi</taxon>
        <taxon>Dikarya</taxon>
        <taxon>Ascomycota</taxon>
        <taxon>Pezizomycotina</taxon>
        <taxon>Sordariomycetes</taxon>
        <taxon>Hypocreomycetidae</taxon>
        <taxon>Hypocreales</taxon>
        <taxon>Clavicipitaceae</taxon>
        <taxon>Ustilaginoidea</taxon>
    </lineage>
</organism>
<sequence>MATDGPSTLQPSQDPVPPTENALFDYLPASHEEYAVVEKKLLCRIDSTLMPVMISMIVLNYLDRNALPNARIQGIEEHLGLQGNQFNVCISVLFAGYLALQIPSNLLLTRVKPSIYLPTCMALWGVVSASTAAVHDFKGLVICRFMLGFLEAPFFPGALFLLSSWYTPRELATRTAVMYTGSLLSSAFGGLVGAGVQYGLDGSRGLHAWQWMFLIEGTATVAVSLASIVVLPDFPATTPWLSREERAVAVHRLCVHNGSLDEVKGSVVRGLKLALLDYKVWLLTMIVILKTSAGAVTAFVPTLVATFEFGKIESLLMTAPPYVLAAIVAMGVSVSSDRQEERFWHLVGPLSFGMAGFVMAACAHSLAPRYFSLFLMLGGVYGCFDLTYAWLSSTVPRPREKRSAAFAMANMIGNVAQVYSPYLYERSSAPQYLPAMIANSAFVCGSIAFAVVLLLCLKRENLRLEEAEVAVGDGQRRRQEQGLGKPGTDVSGVAPGGTRWVEQGVQI</sequence>
<feature type="transmembrane region" description="Helical" evidence="6">
    <location>
        <begin position="346"/>
        <end position="367"/>
    </location>
</feature>
<keyword evidence="10" id="KW-1185">Reference proteome</keyword>
<dbReference type="STRING" id="1159556.A0A063BUU1"/>
<dbReference type="Proteomes" id="UP000027002">
    <property type="component" value="Chromosome 4"/>
</dbReference>
<feature type="transmembrane region" description="Helical" evidence="6">
    <location>
        <begin position="177"/>
        <end position="196"/>
    </location>
</feature>
<feature type="domain" description="Major facilitator superfamily (MFS) profile" evidence="7">
    <location>
        <begin position="49"/>
        <end position="463"/>
    </location>
</feature>
<evidence type="ECO:0000256" key="6">
    <source>
        <dbReference type="SAM" id="Phobius"/>
    </source>
</evidence>
<feature type="transmembrane region" description="Helical" evidence="6">
    <location>
        <begin position="208"/>
        <end position="231"/>
    </location>
</feature>
<keyword evidence="4 6" id="KW-1133">Transmembrane helix</keyword>
<evidence type="ECO:0000256" key="4">
    <source>
        <dbReference type="ARBA" id="ARBA00022989"/>
    </source>
</evidence>
<keyword evidence="3 6" id="KW-0812">Transmembrane</keyword>
<reference evidence="11" key="2">
    <citation type="journal article" date="2016" name="Genome Announc.">
        <title>Genome sequence of Ustilaginoidea virens IPU010, a rice pathogenic fungus causing false smut.</title>
        <authorList>
            <person name="Kumagai T."/>
            <person name="Ishii T."/>
            <person name="Terai G."/>
            <person name="Umemura M."/>
            <person name="Machida M."/>
            <person name="Asai K."/>
        </authorList>
    </citation>
    <scope>NUCLEOTIDE SEQUENCE [LARGE SCALE GENOMIC DNA]</scope>
    <source>
        <strain evidence="11">IPU010</strain>
    </source>
</reference>